<dbReference type="InterPro" id="IPR029058">
    <property type="entry name" value="AB_hydrolase_fold"/>
</dbReference>
<keyword evidence="2" id="KW-1185">Reference proteome</keyword>
<protein>
    <submittedName>
        <fullName evidence="3">Carboxylesterase type B domain-containing protein</fullName>
    </submittedName>
</protein>
<feature type="domain" description="Carboxylesterase type B" evidence="1">
    <location>
        <begin position="65"/>
        <end position="156"/>
    </location>
</feature>
<accession>A0A914QUS7</accession>
<evidence type="ECO:0000313" key="2">
    <source>
        <dbReference type="Proteomes" id="UP000887578"/>
    </source>
</evidence>
<name>A0A914QUS7_9BILA</name>
<dbReference type="WBParaSite" id="PDA_v2.g7915.t1">
    <property type="protein sequence ID" value="PDA_v2.g7915.t1"/>
    <property type="gene ID" value="PDA_v2.g7915"/>
</dbReference>
<evidence type="ECO:0000313" key="3">
    <source>
        <dbReference type="WBParaSite" id="PDA_v2.g7915.t1"/>
    </source>
</evidence>
<dbReference type="Gene3D" id="3.40.50.1820">
    <property type="entry name" value="alpha/beta hydrolase"/>
    <property type="match status" value="1"/>
</dbReference>
<evidence type="ECO:0000259" key="1">
    <source>
        <dbReference type="Pfam" id="PF00135"/>
    </source>
</evidence>
<proteinExistence type="predicted"/>
<dbReference type="SUPFAM" id="SSF53474">
    <property type="entry name" value="alpha/beta-Hydrolases"/>
    <property type="match status" value="1"/>
</dbReference>
<dbReference type="Proteomes" id="UP000887578">
    <property type="component" value="Unplaced"/>
</dbReference>
<dbReference type="Pfam" id="PF00135">
    <property type="entry name" value="COesterase"/>
    <property type="match status" value="1"/>
</dbReference>
<dbReference type="PANTHER" id="PTHR44590">
    <property type="entry name" value="CARBOXYLIC ESTER HYDROLASE-RELATED"/>
    <property type="match status" value="1"/>
</dbReference>
<dbReference type="PANTHER" id="PTHR44590:SF4">
    <property type="entry name" value="CARBOXYLIC ESTER HYDROLASE"/>
    <property type="match status" value="1"/>
</dbReference>
<dbReference type="AlphaFoldDB" id="A0A914QUS7"/>
<organism evidence="2 3">
    <name type="scientific">Panagrolaimus davidi</name>
    <dbReference type="NCBI Taxonomy" id="227884"/>
    <lineage>
        <taxon>Eukaryota</taxon>
        <taxon>Metazoa</taxon>
        <taxon>Ecdysozoa</taxon>
        <taxon>Nematoda</taxon>
        <taxon>Chromadorea</taxon>
        <taxon>Rhabditida</taxon>
        <taxon>Tylenchina</taxon>
        <taxon>Panagrolaimomorpha</taxon>
        <taxon>Panagrolaimoidea</taxon>
        <taxon>Panagrolaimidae</taxon>
        <taxon>Panagrolaimus</taxon>
    </lineage>
</organism>
<dbReference type="InterPro" id="IPR002018">
    <property type="entry name" value="CarbesteraseB"/>
</dbReference>
<sequence>MGKVKVNKKLLTFFCERTQTTLQQIEKITDKSNPFITYEKWEQIYGILNGINKNELIETAVRISDTSIGATHGCEILHLFDFNYFVVPFTRTEADEKVTKIISTFFTNFAKCGSPNFDETNPFSISHDLHWDPIKLENPINCLTIGVEPKMEEIERLKRCIPQSEAYSKLHEWLTVMDENVYNEFKANVKTEIK</sequence>
<reference evidence="3" key="1">
    <citation type="submission" date="2022-11" db="UniProtKB">
        <authorList>
            <consortium name="WormBaseParasite"/>
        </authorList>
    </citation>
    <scope>IDENTIFICATION</scope>
</reference>